<reference evidence="4 5" key="1">
    <citation type="journal article" date="2024" name="G3 (Bethesda)">
        <title>Genome assembly of Hibiscus sabdariffa L. provides insights into metabolisms of medicinal natural products.</title>
        <authorList>
            <person name="Kim T."/>
        </authorList>
    </citation>
    <scope>NUCLEOTIDE SEQUENCE [LARGE SCALE GENOMIC DNA]</scope>
    <source>
        <strain evidence="4">TK-2024</strain>
        <tissue evidence="4">Old leaves</tissue>
    </source>
</reference>
<accession>A0ABR2NA88</accession>
<proteinExistence type="predicted"/>
<protein>
    <recommendedName>
        <fullName evidence="6">CCHC-type domain-containing protein</fullName>
    </recommendedName>
</protein>
<dbReference type="InterPro" id="IPR002156">
    <property type="entry name" value="RNaseH_domain"/>
</dbReference>
<organism evidence="4 5">
    <name type="scientific">Hibiscus sabdariffa</name>
    <name type="common">roselle</name>
    <dbReference type="NCBI Taxonomy" id="183260"/>
    <lineage>
        <taxon>Eukaryota</taxon>
        <taxon>Viridiplantae</taxon>
        <taxon>Streptophyta</taxon>
        <taxon>Embryophyta</taxon>
        <taxon>Tracheophyta</taxon>
        <taxon>Spermatophyta</taxon>
        <taxon>Magnoliopsida</taxon>
        <taxon>eudicotyledons</taxon>
        <taxon>Gunneridae</taxon>
        <taxon>Pentapetalae</taxon>
        <taxon>rosids</taxon>
        <taxon>malvids</taxon>
        <taxon>Malvales</taxon>
        <taxon>Malvaceae</taxon>
        <taxon>Malvoideae</taxon>
        <taxon>Hibiscus</taxon>
    </lineage>
</organism>
<evidence type="ECO:0008006" key="6">
    <source>
        <dbReference type="Google" id="ProtNLM"/>
    </source>
</evidence>
<evidence type="ECO:0000259" key="2">
    <source>
        <dbReference type="Pfam" id="PF13456"/>
    </source>
</evidence>
<evidence type="ECO:0000256" key="1">
    <source>
        <dbReference type="SAM" id="MobiDB-lite"/>
    </source>
</evidence>
<dbReference type="PANTHER" id="PTHR47074:SF48">
    <property type="entry name" value="POLYNUCLEOTIDYL TRANSFERASE, RIBONUCLEASE H-LIKE SUPERFAMILY PROTEIN"/>
    <property type="match status" value="1"/>
</dbReference>
<dbReference type="Gene3D" id="3.30.420.10">
    <property type="entry name" value="Ribonuclease H-like superfamily/Ribonuclease H"/>
    <property type="match status" value="1"/>
</dbReference>
<dbReference type="SUPFAM" id="SSF53098">
    <property type="entry name" value="Ribonuclease H-like"/>
    <property type="match status" value="1"/>
</dbReference>
<feature type="compositionally biased region" description="Polar residues" evidence="1">
    <location>
        <begin position="506"/>
        <end position="519"/>
    </location>
</feature>
<feature type="compositionally biased region" description="Polar residues" evidence="1">
    <location>
        <begin position="447"/>
        <end position="463"/>
    </location>
</feature>
<feature type="region of interest" description="Disordered" evidence="1">
    <location>
        <begin position="438"/>
        <end position="532"/>
    </location>
</feature>
<keyword evidence="5" id="KW-1185">Reference proteome</keyword>
<dbReference type="InterPro" id="IPR052929">
    <property type="entry name" value="RNase_H-like_EbsB-rel"/>
</dbReference>
<feature type="compositionally biased region" description="Basic and acidic residues" evidence="1">
    <location>
        <begin position="483"/>
        <end position="492"/>
    </location>
</feature>
<evidence type="ECO:0000313" key="5">
    <source>
        <dbReference type="Proteomes" id="UP001396334"/>
    </source>
</evidence>
<feature type="domain" description="RNase H type-1" evidence="2">
    <location>
        <begin position="648"/>
        <end position="770"/>
    </location>
</feature>
<evidence type="ECO:0000313" key="4">
    <source>
        <dbReference type="EMBL" id="KAK8973025.1"/>
    </source>
</evidence>
<dbReference type="Proteomes" id="UP001396334">
    <property type="component" value="Unassembled WGS sequence"/>
</dbReference>
<name>A0ABR2NA88_9ROSI</name>
<feature type="domain" description="Zinc knuckle CX2CX4HX4C" evidence="3">
    <location>
        <begin position="346"/>
        <end position="393"/>
    </location>
</feature>
<evidence type="ECO:0000259" key="3">
    <source>
        <dbReference type="Pfam" id="PF14392"/>
    </source>
</evidence>
<dbReference type="InterPro" id="IPR036397">
    <property type="entry name" value="RNaseH_sf"/>
</dbReference>
<dbReference type="InterPro" id="IPR025836">
    <property type="entry name" value="Zn_knuckle_CX2CX4HX4C"/>
</dbReference>
<sequence length="795" mass="86119">MGWVCLIPDSAERLSVLDTNLGDRIRNGSDPGTVLLSGSASSYQLVNAEVKADPASSSCAGLSMGSFSDPKRPNWIWLFKWVFTALVQFLIYFRCDSHRLFSPSQIGLPSLLLGCDPNPSGACWVLLTKWAGVPSFRGRFSLGRLPGSPPSFISWTSLILSRSYLIISFHLTHAPLSTRAAWPPIQVTFFSYFLILDSTPLLLFYRLHDLNLMAYLKTLLAIHHPTLAFLISTYCKAVISPFCKAVLAAFFFLPSYDKAVLPASISRGMDPELVSALENLQFTTEEATAVISEPPMKEENSTFWLVGSVISPKPADGGCVGKVLGVDHRVEGGNMGEFLRILVQFDIRKPLRRCVLLGDSTGKEASPRLLRYERLPEFCFFCGLVGHKLSDCTLKPAVFDDKKLPYGSWLRVQTQQPRQGPRKRYGIKYFADSDLGATDAIPDPPLANQNRSPSAYASHTAGNQAAVDREMHASHTAGNRDAAAAREVHEHASGSITGTPIEVTPTPASTEGTASTKGIRSSAAPIEPRAAPVDPLVPKHFDAGAMMHACHVAKDPDPVLHVVDTEPQAVWDIEPVLPKQPADDIEPVLPNQFAAMGNSVVGVSPTRAKHSLQGKYEDFLAAATPLSSTPALQPVSWSPPLAGTVTLNVDGSFHSDGGAGIGIVARDSSGQVLCGLARHLDNLSEAEFAEHAALLAGLHLVLDRGWTRVQVEMDSATTVNRLCRPSSCDLSIFGPSLEPMHAILSAHPYIRLRYIPRSANRVAHTFASWALSCTCSLSFDSVCPEIIANIVNSEL</sequence>
<comment type="caution">
    <text evidence="4">The sequence shown here is derived from an EMBL/GenBank/DDBJ whole genome shotgun (WGS) entry which is preliminary data.</text>
</comment>
<dbReference type="Pfam" id="PF14392">
    <property type="entry name" value="zf-CCHC_4"/>
    <property type="match status" value="1"/>
</dbReference>
<gene>
    <name evidence="4" type="ORF">V6N11_047028</name>
</gene>
<dbReference type="Pfam" id="PF13456">
    <property type="entry name" value="RVT_3"/>
    <property type="match status" value="1"/>
</dbReference>
<dbReference type="PANTHER" id="PTHR47074">
    <property type="entry name" value="BNAC02G40300D PROTEIN"/>
    <property type="match status" value="1"/>
</dbReference>
<dbReference type="EMBL" id="JBBPBN010000194">
    <property type="protein sequence ID" value="KAK8973025.1"/>
    <property type="molecule type" value="Genomic_DNA"/>
</dbReference>
<dbReference type="InterPro" id="IPR012337">
    <property type="entry name" value="RNaseH-like_sf"/>
</dbReference>
<dbReference type="CDD" id="cd06222">
    <property type="entry name" value="RNase_H_like"/>
    <property type="match status" value="1"/>
</dbReference>
<dbReference type="InterPro" id="IPR044730">
    <property type="entry name" value="RNase_H-like_dom_plant"/>
</dbReference>